<evidence type="ECO:0000313" key="5">
    <source>
        <dbReference type="Proteomes" id="UP000190064"/>
    </source>
</evidence>
<proteinExistence type="predicted"/>
<keyword evidence="5" id="KW-1185">Reference proteome</keyword>
<feature type="coiled-coil region" evidence="1">
    <location>
        <begin position="201"/>
        <end position="238"/>
    </location>
</feature>
<gene>
    <name evidence="4" type="ORF">BTA35_0209600</name>
</gene>
<evidence type="ECO:0000256" key="2">
    <source>
        <dbReference type="SAM" id="SignalP"/>
    </source>
</evidence>
<feature type="signal peptide" evidence="2">
    <location>
        <begin position="1"/>
        <end position="18"/>
    </location>
</feature>
<dbReference type="Pfam" id="PF01551">
    <property type="entry name" value="Peptidase_M23"/>
    <property type="match status" value="1"/>
</dbReference>
<dbReference type="InterPro" id="IPR050570">
    <property type="entry name" value="Cell_wall_metabolism_enzyme"/>
</dbReference>
<evidence type="ECO:0000259" key="3">
    <source>
        <dbReference type="Pfam" id="PF01551"/>
    </source>
</evidence>
<protein>
    <recommendedName>
        <fullName evidence="3">M23ase beta-sheet core domain-containing protein</fullName>
    </recommendedName>
</protein>
<comment type="caution">
    <text evidence="4">The sequence shown here is derived from an EMBL/GenBank/DDBJ whole genome shotgun (WGS) entry which is preliminary data.</text>
</comment>
<dbReference type="Gene3D" id="6.10.250.3150">
    <property type="match status" value="1"/>
</dbReference>
<dbReference type="InterPro" id="IPR016047">
    <property type="entry name" value="M23ase_b-sheet_dom"/>
</dbReference>
<dbReference type="FunFam" id="2.70.70.10:FF:000003">
    <property type="entry name" value="Murein hydrolase activator EnvC"/>
    <property type="match status" value="1"/>
</dbReference>
<feature type="chain" id="PRO_5012413716" description="M23ase beta-sheet core domain-containing protein" evidence="2">
    <location>
        <begin position="19"/>
        <end position="378"/>
    </location>
</feature>
<dbReference type="SUPFAM" id="SSF51261">
    <property type="entry name" value="Duplicated hybrid motif"/>
    <property type="match status" value="1"/>
</dbReference>
<dbReference type="InterPro" id="IPR011055">
    <property type="entry name" value="Dup_hybrid_motif"/>
</dbReference>
<dbReference type="Proteomes" id="UP000190064">
    <property type="component" value="Unassembled WGS sequence"/>
</dbReference>
<organism evidence="4 5">
    <name type="scientific">Oceanospirillum linum</name>
    <dbReference type="NCBI Taxonomy" id="966"/>
    <lineage>
        <taxon>Bacteria</taxon>
        <taxon>Pseudomonadati</taxon>
        <taxon>Pseudomonadota</taxon>
        <taxon>Gammaproteobacteria</taxon>
        <taxon>Oceanospirillales</taxon>
        <taxon>Oceanospirillaceae</taxon>
        <taxon>Oceanospirillum</taxon>
    </lineage>
</organism>
<keyword evidence="2" id="KW-0732">Signal</keyword>
<dbReference type="Gene3D" id="2.70.70.10">
    <property type="entry name" value="Glucose Permease (Domain IIA)"/>
    <property type="match status" value="1"/>
</dbReference>
<feature type="domain" description="M23ase beta-sheet core" evidence="3">
    <location>
        <begin position="279"/>
        <end position="371"/>
    </location>
</feature>
<dbReference type="AlphaFoldDB" id="A0A1T1HC45"/>
<name>A0A1T1HC45_OCELI</name>
<dbReference type="STRING" id="966.BTA35_0209600"/>
<evidence type="ECO:0000313" key="4">
    <source>
        <dbReference type="EMBL" id="OOV87421.1"/>
    </source>
</evidence>
<feature type="coiled-coil region" evidence="1">
    <location>
        <begin position="22"/>
        <end position="98"/>
    </location>
</feature>
<dbReference type="CDD" id="cd12797">
    <property type="entry name" value="M23_peptidase"/>
    <property type="match status" value="1"/>
</dbReference>
<dbReference type="PANTHER" id="PTHR21666:SF270">
    <property type="entry name" value="MUREIN HYDROLASE ACTIVATOR ENVC"/>
    <property type="match status" value="1"/>
</dbReference>
<keyword evidence="1" id="KW-0175">Coiled coil</keyword>
<reference evidence="4" key="1">
    <citation type="submission" date="2017-02" db="EMBL/GenBank/DDBJ databases">
        <title>Draft Genome Sequence of the Salt Water Bacterium Oceanospirillum linum ATCC 11336.</title>
        <authorList>
            <person name="Trachtenberg A.M."/>
            <person name="Carney J.G."/>
            <person name="Linnane J.D."/>
            <person name="Rheaume B.A."/>
            <person name="Pitts N.L."/>
            <person name="Mykles D.L."/>
            <person name="Maclea K.S."/>
        </authorList>
    </citation>
    <scope>NUCLEOTIDE SEQUENCE [LARGE SCALE GENOMIC DNA]</scope>
    <source>
        <strain evidence="4">ATCC 11336</strain>
    </source>
</reference>
<dbReference type="EMBL" id="MTSD02000003">
    <property type="protein sequence ID" value="OOV87421.1"/>
    <property type="molecule type" value="Genomic_DNA"/>
</dbReference>
<accession>A0A1T1HC45</accession>
<sequence>MAILLISSFALLSLPLQAAGKEDVSAQQLKELNSRIKALEQSLNQVKGAKAEVLKKLQASEKKISDTARAIRSNLASSKRLQSRLSVLRAEKNSLRLKQNQQKDYLKKQIRSAYAMGRQEYLKVLLNQQQPDQVSRVLRYYDYINKERSRHIDEYLETARSLNRIEKEILQKDYVLTTTRSKLEADRGRLKVEQKKRETLVSQLDQEISGKGQELARLNQDRARLEKLLKEVQQAIVNIPMPKDTRPFKSMRGKLPWPLKGRVAYAFGSEQIRGKLRRNGMVIRGQEGTEIKAIHSGRVVFSDWLRGYGVLLILDHGNGFMSLYGHNQSLLREAGDWIHAGESIATVGRSGGQSRSGLYFEIRKKGAPQDPIIWLGKR</sequence>
<dbReference type="PANTHER" id="PTHR21666">
    <property type="entry name" value="PEPTIDASE-RELATED"/>
    <property type="match status" value="1"/>
</dbReference>
<dbReference type="GO" id="GO:0004222">
    <property type="term" value="F:metalloendopeptidase activity"/>
    <property type="evidence" value="ECO:0007669"/>
    <property type="project" value="TreeGrafter"/>
</dbReference>
<evidence type="ECO:0000256" key="1">
    <source>
        <dbReference type="SAM" id="Coils"/>
    </source>
</evidence>